<dbReference type="EMBL" id="CP098736">
    <property type="protein sequence ID" value="USE80370.1"/>
    <property type="molecule type" value="Genomic_DNA"/>
</dbReference>
<proteinExistence type="predicted"/>
<protein>
    <submittedName>
        <fullName evidence="2">Uncharacterized protein</fullName>
    </submittedName>
</protein>
<feature type="compositionally biased region" description="Pro residues" evidence="1">
    <location>
        <begin position="1"/>
        <end position="12"/>
    </location>
</feature>
<organism evidence="2 3">
    <name type="scientific">Cupriavidus gilardii</name>
    <dbReference type="NCBI Taxonomy" id="82541"/>
    <lineage>
        <taxon>Bacteria</taxon>
        <taxon>Pseudomonadati</taxon>
        <taxon>Pseudomonadota</taxon>
        <taxon>Betaproteobacteria</taxon>
        <taxon>Burkholderiales</taxon>
        <taxon>Burkholderiaceae</taxon>
        <taxon>Cupriavidus</taxon>
    </lineage>
</organism>
<feature type="region of interest" description="Disordered" evidence="1">
    <location>
        <begin position="1"/>
        <end position="22"/>
    </location>
</feature>
<evidence type="ECO:0000313" key="3">
    <source>
        <dbReference type="Proteomes" id="UP001056648"/>
    </source>
</evidence>
<dbReference type="RefSeq" id="WP_174779674.1">
    <property type="nucleotide sequence ID" value="NZ_CP054624.1"/>
</dbReference>
<gene>
    <name evidence="2" type="ORF">NDR89_11340</name>
</gene>
<dbReference type="GeneID" id="70686807"/>
<accession>A0ABY4W016</accession>
<dbReference type="Proteomes" id="UP001056648">
    <property type="component" value="Chromosome 2"/>
</dbReference>
<sequence length="146" mass="15073">MLVSPVSPPQHPVQPLAASTQTPEVGGAAQAVSLSAGIGASGDLDLFAAATFYREQANELARLSQQSGNYETVTLSDSEIKSLRNAGVPIDAFLKQYGQKLGSREFGMLSDLIMKTLEKPGGFASSDAAPTSPTAATATVAARAYV</sequence>
<reference evidence="2" key="1">
    <citation type="submission" date="2022-06" db="EMBL/GenBank/DDBJ databases">
        <title>Complete genome sequence and characterization of Cupriavidus gilardii QJ1 isolated from contaminating cells.</title>
        <authorList>
            <person name="Qi J."/>
        </authorList>
    </citation>
    <scope>NUCLEOTIDE SEQUENCE</scope>
    <source>
        <strain evidence="2">QJ1</strain>
    </source>
</reference>
<keyword evidence="3" id="KW-1185">Reference proteome</keyword>
<evidence type="ECO:0000313" key="2">
    <source>
        <dbReference type="EMBL" id="USE80370.1"/>
    </source>
</evidence>
<evidence type="ECO:0000256" key="1">
    <source>
        <dbReference type="SAM" id="MobiDB-lite"/>
    </source>
</evidence>
<name>A0ABY4W016_9BURK</name>